<reference evidence="2 3" key="1">
    <citation type="submission" date="2018-06" db="EMBL/GenBank/DDBJ databases">
        <title>Genomic Encyclopedia of Type Strains, Phase III (KMG-III): the genomes of soil and plant-associated and newly described type strains.</title>
        <authorList>
            <person name="Whitman W."/>
        </authorList>
    </citation>
    <scope>NUCLEOTIDE SEQUENCE [LARGE SCALE GENOMIC DNA]</scope>
    <source>
        <strain evidence="2 3">CGMCC 4.7090</strain>
    </source>
</reference>
<dbReference type="Proteomes" id="UP000249341">
    <property type="component" value="Unassembled WGS sequence"/>
</dbReference>
<dbReference type="SUPFAM" id="SSF51182">
    <property type="entry name" value="RmlC-like cupins"/>
    <property type="match status" value="1"/>
</dbReference>
<dbReference type="Pfam" id="PF06172">
    <property type="entry name" value="Cupin_5"/>
    <property type="match status" value="1"/>
</dbReference>
<comment type="caution">
    <text evidence="2">The sequence shown here is derived from an EMBL/GenBank/DDBJ whole genome shotgun (WGS) entry which is preliminary data.</text>
</comment>
<evidence type="ECO:0000259" key="1">
    <source>
        <dbReference type="Pfam" id="PF06172"/>
    </source>
</evidence>
<dbReference type="InterPro" id="IPR009327">
    <property type="entry name" value="Cupin_DUF985"/>
</dbReference>
<evidence type="ECO:0000313" key="2">
    <source>
        <dbReference type="EMBL" id="RAK27434.1"/>
    </source>
</evidence>
<accession>A0A327Z197</accession>
<feature type="domain" description="DUF985" evidence="1">
    <location>
        <begin position="48"/>
        <end position="178"/>
    </location>
</feature>
<dbReference type="PANTHER" id="PTHR33387:SF3">
    <property type="entry name" value="DUF985 DOMAIN-CONTAINING PROTEIN"/>
    <property type="match status" value="1"/>
</dbReference>
<evidence type="ECO:0000313" key="3">
    <source>
        <dbReference type="Proteomes" id="UP000249341"/>
    </source>
</evidence>
<dbReference type="AlphaFoldDB" id="A0A327Z197"/>
<name>A0A327Z197_9ACTN</name>
<dbReference type="PANTHER" id="PTHR33387">
    <property type="entry name" value="RMLC-LIKE JELLY ROLL FOLD PROTEIN"/>
    <property type="match status" value="1"/>
</dbReference>
<organism evidence="2 3">
    <name type="scientific">Actinoplanes lutulentus</name>
    <dbReference type="NCBI Taxonomy" id="1287878"/>
    <lineage>
        <taxon>Bacteria</taxon>
        <taxon>Bacillati</taxon>
        <taxon>Actinomycetota</taxon>
        <taxon>Actinomycetes</taxon>
        <taxon>Micromonosporales</taxon>
        <taxon>Micromonosporaceae</taxon>
        <taxon>Actinoplanes</taxon>
    </lineage>
</organism>
<sequence>MEPLADEAPHCGIDDLLTAGGEMSFGNAGHTPIVSLGSAPMTNRPPLAEQLDMEPHPEGGWFRETWKSPITFEPDGYDGPRASATAIYFALHPGEESAWHVVRSDELWFWHSGGPIELRLGNPGQETSILLGADIAAGQRPQVLVPAGVWQTARPAGDEPALVSCVVAPGFEYADWRLLTEPDAADPADR</sequence>
<dbReference type="InterPro" id="IPR039935">
    <property type="entry name" value="YML079W-like"/>
</dbReference>
<dbReference type="CDD" id="cd06121">
    <property type="entry name" value="cupin_YML079wp"/>
    <property type="match status" value="1"/>
</dbReference>
<dbReference type="InterPro" id="IPR014710">
    <property type="entry name" value="RmlC-like_jellyroll"/>
</dbReference>
<keyword evidence="3" id="KW-1185">Reference proteome</keyword>
<dbReference type="InterPro" id="IPR011051">
    <property type="entry name" value="RmlC_Cupin_sf"/>
</dbReference>
<dbReference type="Gene3D" id="2.60.120.10">
    <property type="entry name" value="Jelly Rolls"/>
    <property type="match status" value="1"/>
</dbReference>
<protein>
    <recommendedName>
        <fullName evidence="1">DUF985 domain-containing protein</fullName>
    </recommendedName>
</protein>
<proteinExistence type="predicted"/>
<gene>
    <name evidence="2" type="ORF">B0I29_12368</name>
</gene>
<dbReference type="EMBL" id="QLMJ01000023">
    <property type="protein sequence ID" value="RAK27434.1"/>
    <property type="molecule type" value="Genomic_DNA"/>
</dbReference>